<feature type="region of interest" description="Disordered" evidence="1">
    <location>
        <begin position="1"/>
        <end position="32"/>
    </location>
</feature>
<evidence type="ECO:0000259" key="2">
    <source>
        <dbReference type="Pfam" id="PF18932"/>
    </source>
</evidence>
<accession>A0ABS3ZSD9</accession>
<dbReference type="RefSeq" id="WP_209294807.1">
    <property type="nucleotide sequence ID" value="NZ_JAGIKT010000014.1"/>
</dbReference>
<dbReference type="EMBL" id="JAGIKT010000014">
    <property type="protein sequence ID" value="MBP0111069.1"/>
    <property type="molecule type" value="Genomic_DNA"/>
</dbReference>
<dbReference type="InterPro" id="IPR043736">
    <property type="entry name" value="DUF5681"/>
</dbReference>
<evidence type="ECO:0000256" key="1">
    <source>
        <dbReference type="SAM" id="MobiDB-lite"/>
    </source>
</evidence>
<evidence type="ECO:0000313" key="3">
    <source>
        <dbReference type="EMBL" id="MBP0111069.1"/>
    </source>
</evidence>
<sequence>MTSKTAQKQRRGRPFSQGTSGNPAGRPRGSRNLSSLLSEALSDEDGTAIVRTVIQRAKRGNMVAARIILDRTWPAAKGRLVVFPLPPAHDASSVLKAHAAVLPAISAGVLTIDEGAAISQALTLHLKMIETADLEARMQQVEQQLAVSGARDR</sequence>
<evidence type="ECO:0000313" key="4">
    <source>
        <dbReference type="Proteomes" id="UP000669317"/>
    </source>
</evidence>
<dbReference type="Pfam" id="PF18932">
    <property type="entry name" value="DUF5681"/>
    <property type="match status" value="1"/>
</dbReference>
<organism evidence="3 4">
    <name type="scientific">Bradyrhizobium vignae</name>
    <dbReference type="NCBI Taxonomy" id="1549949"/>
    <lineage>
        <taxon>Bacteria</taxon>
        <taxon>Pseudomonadati</taxon>
        <taxon>Pseudomonadota</taxon>
        <taxon>Alphaproteobacteria</taxon>
        <taxon>Hyphomicrobiales</taxon>
        <taxon>Nitrobacteraceae</taxon>
        <taxon>Bradyrhizobium</taxon>
    </lineage>
</organism>
<keyword evidence="4" id="KW-1185">Reference proteome</keyword>
<gene>
    <name evidence="3" type="ORF">JWS04_08185</name>
</gene>
<name>A0ABS3ZSD9_9BRAD</name>
<dbReference type="Proteomes" id="UP000669317">
    <property type="component" value="Unassembled WGS sequence"/>
</dbReference>
<proteinExistence type="predicted"/>
<reference evidence="3 4" key="1">
    <citation type="submission" date="2021-03" db="EMBL/GenBank/DDBJ databases">
        <title>Genome Sequence of Bradyrhizobium vignae strain ISRA400.</title>
        <authorList>
            <person name="Tisa L.S."/>
            <person name="Svistoonoff S."/>
            <person name="Hocher V."/>
            <person name="Fall S."/>
            <person name="Zaiya A."/>
            <person name="Naing D."/>
            <person name="Niang N."/>
            <person name="Diouf A."/>
            <person name="Dasylva M.C."/>
            <person name="Toure O."/>
            <person name="Gueye M."/>
            <person name="Gully D."/>
            <person name="Tisseyre P."/>
            <person name="Simpson S."/>
            <person name="Morris K."/>
            <person name="Thomas W.K."/>
        </authorList>
    </citation>
    <scope>NUCLEOTIDE SEQUENCE [LARGE SCALE GENOMIC DNA]</scope>
    <source>
        <strain evidence="3 4">ISRA400</strain>
    </source>
</reference>
<feature type="domain" description="DUF5681" evidence="2">
    <location>
        <begin position="14"/>
        <end position="75"/>
    </location>
</feature>
<comment type="caution">
    <text evidence="3">The sequence shown here is derived from an EMBL/GenBank/DDBJ whole genome shotgun (WGS) entry which is preliminary data.</text>
</comment>
<protein>
    <recommendedName>
        <fullName evidence="2">DUF5681 domain-containing protein</fullName>
    </recommendedName>
</protein>